<keyword evidence="3" id="KW-1185">Reference proteome</keyword>
<feature type="compositionally biased region" description="Basic and acidic residues" evidence="1">
    <location>
        <begin position="1"/>
        <end position="10"/>
    </location>
</feature>
<comment type="caution">
    <text evidence="2">The sequence shown here is derived from an EMBL/GenBank/DDBJ whole genome shotgun (WGS) entry which is preliminary data.</text>
</comment>
<reference evidence="3" key="1">
    <citation type="submission" date="2024-07" db="EMBL/GenBank/DDBJ databases">
        <title>Two chromosome-level genome assemblies of Korean endemic species Abeliophyllum distichum and Forsythia ovata (Oleaceae).</title>
        <authorList>
            <person name="Jang H."/>
        </authorList>
    </citation>
    <scope>NUCLEOTIDE SEQUENCE [LARGE SCALE GENOMIC DNA]</scope>
</reference>
<protein>
    <submittedName>
        <fullName evidence="2">Uncharacterized protein</fullName>
    </submittedName>
</protein>
<feature type="compositionally biased region" description="Low complexity" evidence="1">
    <location>
        <begin position="13"/>
        <end position="22"/>
    </location>
</feature>
<accession>A0ABD1WYH1</accession>
<sequence length="129" mass="14618">MDENRGKRNDTFSSSRQSSSELSPEKIWAKFELTRKYKFLAKGWKRSIAFFELGQDSSSLVIMGFVSVNKSDENLNGDYHVSESSGVATGSPTAKDEIKELSRIFNIFAQITERQDVEISVNVTIRKDK</sequence>
<feature type="region of interest" description="Disordered" evidence="1">
    <location>
        <begin position="1"/>
        <end position="23"/>
    </location>
</feature>
<evidence type="ECO:0000256" key="1">
    <source>
        <dbReference type="SAM" id="MobiDB-lite"/>
    </source>
</evidence>
<proteinExistence type="predicted"/>
<name>A0ABD1WYH1_9LAMI</name>
<dbReference type="Proteomes" id="UP001604277">
    <property type="component" value="Unassembled WGS sequence"/>
</dbReference>
<evidence type="ECO:0000313" key="3">
    <source>
        <dbReference type="Proteomes" id="UP001604277"/>
    </source>
</evidence>
<dbReference type="AlphaFoldDB" id="A0ABD1WYH1"/>
<evidence type="ECO:0000313" key="2">
    <source>
        <dbReference type="EMBL" id="KAL2554760.1"/>
    </source>
</evidence>
<organism evidence="2 3">
    <name type="scientific">Forsythia ovata</name>
    <dbReference type="NCBI Taxonomy" id="205694"/>
    <lineage>
        <taxon>Eukaryota</taxon>
        <taxon>Viridiplantae</taxon>
        <taxon>Streptophyta</taxon>
        <taxon>Embryophyta</taxon>
        <taxon>Tracheophyta</taxon>
        <taxon>Spermatophyta</taxon>
        <taxon>Magnoliopsida</taxon>
        <taxon>eudicotyledons</taxon>
        <taxon>Gunneridae</taxon>
        <taxon>Pentapetalae</taxon>
        <taxon>asterids</taxon>
        <taxon>lamiids</taxon>
        <taxon>Lamiales</taxon>
        <taxon>Oleaceae</taxon>
        <taxon>Forsythieae</taxon>
        <taxon>Forsythia</taxon>
    </lineage>
</organism>
<gene>
    <name evidence="2" type="ORF">Fot_08379</name>
</gene>
<dbReference type="EMBL" id="JBFOLJ010000002">
    <property type="protein sequence ID" value="KAL2554760.1"/>
    <property type="molecule type" value="Genomic_DNA"/>
</dbReference>